<feature type="compositionally biased region" description="Basic and acidic residues" evidence="12">
    <location>
        <begin position="1519"/>
        <end position="1529"/>
    </location>
</feature>
<dbReference type="InterPro" id="IPR036236">
    <property type="entry name" value="Znf_C2H2_sf"/>
</dbReference>
<feature type="compositionally biased region" description="Basic and acidic residues" evidence="12">
    <location>
        <begin position="301"/>
        <end position="315"/>
    </location>
</feature>
<evidence type="ECO:0000256" key="6">
    <source>
        <dbReference type="ARBA" id="ARBA00022833"/>
    </source>
</evidence>
<feature type="region of interest" description="Disordered" evidence="12">
    <location>
        <begin position="846"/>
        <end position="868"/>
    </location>
</feature>
<evidence type="ECO:0000256" key="3">
    <source>
        <dbReference type="ARBA" id="ARBA00022723"/>
    </source>
</evidence>
<feature type="region of interest" description="Disordered" evidence="12">
    <location>
        <begin position="1076"/>
        <end position="1123"/>
    </location>
</feature>
<evidence type="ECO:0000256" key="1">
    <source>
        <dbReference type="ARBA" id="ARBA00003767"/>
    </source>
</evidence>
<keyword evidence="4" id="KW-0677">Repeat</keyword>
<feature type="compositionally biased region" description="Polar residues" evidence="12">
    <location>
        <begin position="1734"/>
        <end position="1746"/>
    </location>
</feature>
<dbReference type="EMBL" id="CM015716">
    <property type="protein sequence ID" value="KAF3689357.1"/>
    <property type="molecule type" value="Genomic_DNA"/>
</dbReference>
<dbReference type="PANTHER" id="PTHR47166">
    <property type="entry name" value="ZINC FINGER PROTEIN 831"/>
    <property type="match status" value="1"/>
</dbReference>
<accession>A0A6G1PGJ7</accession>
<feature type="region of interest" description="Disordered" evidence="12">
    <location>
        <begin position="390"/>
        <end position="469"/>
    </location>
</feature>
<dbReference type="SMART" id="SM00355">
    <property type="entry name" value="ZnF_C2H2"/>
    <property type="match status" value="2"/>
</dbReference>
<dbReference type="PROSITE" id="PS50157">
    <property type="entry name" value="ZINC_FINGER_C2H2_2"/>
    <property type="match status" value="2"/>
</dbReference>
<sequence>MENYYRKHVQCELSESSACAATISVSIAAPLSMWVYEIQCVGGSSASSLSFAFVPLPHDKKQSKSCEREREREREQKQTGQEYTAWMAEQIEKQVIRDLALVHHDSSSVTMETGKPGLASAPVHISSSAAQTEKRMDIQAPLAAVYIHTVPALPAQPYPQPTAAVREPATLHLAMPPLYSKETLPFLTLHIAGGLQSQAGLSLAAAAPAARPKSAGKHVCGHCGRDCMKPSVLEKHLRCHTGERPYPCTTCGVSFKTQSNLYKHKRTQAHARHSSESEQSSLGSLDGMSSSRDTHTSSMSMDEHTDESGSMEKDATLPATTCPAHTTQVYAAKIQESVSEQSGLTPAGHNTEPKAMTEEEKQRGGNEKSPLTISRHLPLQRQEATLFSKQWESSVSGGKSQSHESTDSGFSESSDHYPSPASVLPDHSMDSVAESTKEHLEEVSSTQTTSEPGHSGLEPKDAAREQEQKKLEERISKLISDNTAVVEDKQLDNVRPRKTVLSKQGSIDLPMPYTYKDSFHFDMKMSNVGSQRNRKPGLYSSVPTQHSTTIEHAPLTRSNSLPFSVTLLQPERSSPTASYQRDYETLFRRGSSGHIHPTNFTIKPVNQQSSTHRPLVRQTAVDCNHATDGLFVNSSVEEAFTGSLSCDGDGGDISAEPSNRKFRRKKTQKFAYNKWYMYGGGTFKKLYNADNGGDNTVIKGRKCINPEHEVVQGPQKRLSAVHKETATITSSTSSSATVCHPGCPPAKPSLISAVDFELKTSHLHSSSSALKTPLHRNLSLSVLPLPSVGSLVGLRTSSMSSTEAERFIHEDKHTDATSQLCGAHVPSDRKKQRTDDKMVFSLSMETDPKTVTHPPPSVSGSVPQQDTNLSYTNYQRNQHTQLKGACFAPCIINANASSVSTSLATSISSAAKTSFLPKYQLKLPNAAVPNANSSPPAVYKPTGTDGCTFTSAVSSAHTEQSSRLISNSEKTCGDPLTSPKTCDNKKTISLDSAQTQLILPCTATTRCQAKLSRFSENVTFSLPVIHRQVAATTITTTCLKNYQAGLCSTLIEPSKSASGSVPMQLARPVAPVVASVPTTPTTSANTQTSAAASPPFSPGQPNANPPLPHSHLSPASDQLNPVNRAFASPNTPVVPCQIVPFDKTQPVGQNVFHVHTADLQICLQIISDEQLALIEPQIEQQAGCCISQRREEGVLAPESLPNKGQSSVTMEISSEARDHQQAGHQKQLDPSEGLPKLNTESIKPPLSLQFGKVQPNIHMTEHSNCSQSTVSAESKPLETLGLKLRPHKYSNVSTATQTLSSVGDVMSTAASLIGVKSEKHQTSEEEHALCVNCSTENQIVLDSQHSLSVASLSPTTEDQICTKSELLGKESQETSSLSINKCKGPRHSNPQAITCCINPPEPTETVKPANHANTGCDRVELQDSSAPLQAMTHSESKDVISSAHSEEQLIQFTSVSPNIQVQRPKDVPAVPTTSQSPAAGLMEGAPLLGQKELQSSGHEGTPGQPDSTACRQNSQEAEETTHNCVEGHGDGGVTGENKTDQGEDRKVKTDAFKNSWLSEQHLKHLSQTHSGMSENPPQSLQQAPSTSKNLVLPSSSSHTNLFNSPLPPLEINNFYVSQYQWENSITHSHGGSNVSEPFKAPAQLTEAENAFSRTDSSHQQTHTSSHVDGKRTLSIQQENPTKRDNSSAGRCCTKVHLGRPESPNLSPEAKTPFSTHHCHISHSLQVGQSRAEWTGNTNTGPTTKSFTYPGPEQDPKDWKPNDYTTQGSNSERPDITHKYQSFFLAGQFHGFQPGECLTSGLFLVVNTGAVGSRIGLRNRSTGQRPQEPKSSYTTKKEKQPHKVNNRAPQAPAEGLQDYRPTQELDQRRPSRGQDRDGNRWDIGRAGNRTYIGQPQLRNRKRPTETSTATRQAVGAVVWD</sequence>
<comment type="function">
    <text evidence="1">May be involved in transcriptional regulation.</text>
</comment>
<dbReference type="PANTHER" id="PTHR47166:SF1">
    <property type="entry name" value="ZINC FINGER PROTEIN 831"/>
    <property type="match status" value="1"/>
</dbReference>
<feature type="compositionally biased region" description="Polar residues" evidence="12">
    <location>
        <begin position="1818"/>
        <end position="1833"/>
    </location>
</feature>
<evidence type="ECO:0000256" key="7">
    <source>
        <dbReference type="ARBA" id="ARBA00023015"/>
    </source>
</evidence>
<dbReference type="GO" id="GO:0008270">
    <property type="term" value="F:zinc ion binding"/>
    <property type="evidence" value="ECO:0007669"/>
    <property type="project" value="UniProtKB-KW"/>
</dbReference>
<dbReference type="FunFam" id="3.30.160.60:FF:000097">
    <property type="entry name" value="Zinc finger protein"/>
    <property type="match status" value="1"/>
</dbReference>
<feature type="compositionally biased region" description="Basic and acidic residues" evidence="12">
    <location>
        <begin position="1214"/>
        <end position="1229"/>
    </location>
</feature>
<feature type="compositionally biased region" description="Pro residues" evidence="12">
    <location>
        <begin position="1095"/>
        <end position="1108"/>
    </location>
</feature>
<keyword evidence="5 11" id="KW-0863">Zinc-finger</keyword>
<feature type="compositionally biased region" description="Polar residues" evidence="12">
    <location>
        <begin position="1202"/>
        <end position="1212"/>
    </location>
</feature>
<feature type="region of interest" description="Disordered" evidence="12">
    <location>
        <begin position="1197"/>
        <end position="1240"/>
    </location>
</feature>
<reference evidence="15" key="2">
    <citation type="submission" date="2019-02" db="EMBL/GenBank/DDBJ databases">
        <title>Opniocepnalus argus Var Kimnra genome.</title>
        <authorList>
            <person name="Zhou C."/>
            <person name="Xiao S."/>
        </authorList>
    </citation>
    <scope>NUCLEOTIDE SEQUENCE [LARGE SCALE GENOMIC DNA]</scope>
</reference>
<proteinExistence type="predicted"/>
<feature type="region of interest" description="Disordered" evidence="12">
    <location>
        <begin position="337"/>
        <end position="375"/>
    </location>
</feature>
<feature type="compositionally biased region" description="Polar residues" evidence="12">
    <location>
        <begin position="390"/>
        <end position="400"/>
    </location>
</feature>
<evidence type="ECO:0000256" key="5">
    <source>
        <dbReference type="ARBA" id="ARBA00022771"/>
    </source>
</evidence>
<dbReference type="Proteomes" id="UP000503349">
    <property type="component" value="Chromosome 5"/>
</dbReference>
<evidence type="ECO:0000256" key="11">
    <source>
        <dbReference type="PROSITE-ProRule" id="PRU00042"/>
    </source>
</evidence>
<feature type="compositionally biased region" description="Low complexity" evidence="12">
    <location>
        <begin position="1076"/>
        <end position="1094"/>
    </location>
</feature>
<feature type="region of interest" description="Disordered" evidence="12">
    <location>
        <begin position="1493"/>
        <end position="1545"/>
    </location>
</feature>
<organism evidence="14 15">
    <name type="scientific">Channa argus</name>
    <name type="common">Northern snakehead</name>
    <name type="synonym">Ophicephalus argus</name>
    <dbReference type="NCBI Taxonomy" id="215402"/>
    <lineage>
        <taxon>Eukaryota</taxon>
        <taxon>Metazoa</taxon>
        <taxon>Chordata</taxon>
        <taxon>Craniata</taxon>
        <taxon>Vertebrata</taxon>
        <taxon>Euteleostomi</taxon>
        <taxon>Actinopterygii</taxon>
        <taxon>Neopterygii</taxon>
        <taxon>Teleostei</taxon>
        <taxon>Neoteleostei</taxon>
        <taxon>Acanthomorphata</taxon>
        <taxon>Anabantaria</taxon>
        <taxon>Anabantiformes</taxon>
        <taxon>Channoidei</taxon>
        <taxon>Channidae</taxon>
        <taxon>Channa</taxon>
    </lineage>
</organism>
<name>A0A6G1PGJ7_CHAAH</name>
<feature type="compositionally biased region" description="Basic and acidic residues" evidence="12">
    <location>
        <begin position="1860"/>
        <end position="1882"/>
    </location>
</feature>
<feature type="compositionally biased region" description="Low complexity" evidence="12">
    <location>
        <begin position="277"/>
        <end position="300"/>
    </location>
</feature>
<feature type="compositionally biased region" description="Basic and acidic residues" evidence="12">
    <location>
        <begin position="351"/>
        <end position="366"/>
    </location>
</feature>
<evidence type="ECO:0000256" key="9">
    <source>
        <dbReference type="ARBA" id="ARBA00023163"/>
    </source>
</evidence>
<feature type="region of interest" description="Disordered" evidence="12">
    <location>
        <begin position="1646"/>
        <end position="1690"/>
    </location>
</feature>
<keyword evidence="10" id="KW-0539">Nucleus</keyword>
<evidence type="ECO:0000256" key="4">
    <source>
        <dbReference type="ARBA" id="ARBA00022737"/>
    </source>
</evidence>
<keyword evidence="3" id="KW-0479">Metal-binding</keyword>
<feature type="compositionally biased region" description="Polar residues" evidence="12">
    <location>
        <begin position="1493"/>
        <end position="1515"/>
    </location>
</feature>
<keyword evidence="6" id="KW-0862">Zinc</keyword>
<feature type="compositionally biased region" description="Polar residues" evidence="12">
    <location>
        <begin position="1565"/>
        <end position="1603"/>
    </location>
</feature>
<keyword evidence="15" id="KW-1185">Reference proteome</keyword>
<dbReference type="PROSITE" id="PS00028">
    <property type="entry name" value="ZINC_FINGER_C2H2_1"/>
    <property type="match status" value="2"/>
</dbReference>
<reference evidence="14 15" key="1">
    <citation type="submission" date="2019-02" db="EMBL/GenBank/DDBJ databases">
        <title>Opniocepnalus argus genome.</title>
        <authorList>
            <person name="Zhou C."/>
            <person name="Xiao S."/>
        </authorList>
    </citation>
    <scope>NUCLEOTIDE SEQUENCE [LARGE SCALE GENOMIC DNA]</scope>
    <source>
        <strain evidence="14">OARG1902GOOAL</strain>
        <tissue evidence="14">Muscle</tissue>
    </source>
</reference>
<feature type="region of interest" description="Disordered" evidence="12">
    <location>
        <begin position="264"/>
        <end position="317"/>
    </location>
</feature>
<feature type="domain" description="C2H2-type" evidence="13">
    <location>
        <begin position="246"/>
        <end position="278"/>
    </location>
</feature>
<keyword evidence="8" id="KW-0238">DNA-binding</keyword>
<feature type="region of interest" description="Disordered" evidence="12">
    <location>
        <begin position="1724"/>
        <end position="1773"/>
    </location>
</feature>
<keyword evidence="7" id="KW-0805">Transcription regulation</keyword>
<feature type="region of interest" description="Disordered" evidence="12">
    <location>
        <begin position="62"/>
        <end position="81"/>
    </location>
</feature>
<dbReference type="InterPro" id="IPR013087">
    <property type="entry name" value="Znf_C2H2_type"/>
</dbReference>
<protein>
    <submittedName>
        <fullName evidence="14">Zinc finger protein 831</fullName>
    </submittedName>
</protein>
<evidence type="ECO:0000259" key="13">
    <source>
        <dbReference type="PROSITE" id="PS50157"/>
    </source>
</evidence>
<dbReference type="GO" id="GO:0003677">
    <property type="term" value="F:DNA binding"/>
    <property type="evidence" value="ECO:0007669"/>
    <property type="project" value="UniProtKB-KW"/>
</dbReference>
<feature type="region of interest" description="Disordered" evidence="12">
    <location>
        <begin position="1695"/>
        <end position="1714"/>
    </location>
</feature>
<evidence type="ECO:0000313" key="14">
    <source>
        <dbReference type="EMBL" id="KAF3689357.1"/>
    </source>
</evidence>
<evidence type="ECO:0000256" key="2">
    <source>
        <dbReference type="ARBA" id="ARBA00004123"/>
    </source>
</evidence>
<gene>
    <name evidence="14" type="ORF">EXN66_Car005029</name>
</gene>
<feature type="region of interest" description="Disordered" evidence="12">
    <location>
        <begin position="1815"/>
        <end position="1919"/>
    </location>
</feature>
<evidence type="ECO:0000256" key="10">
    <source>
        <dbReference type="ARBA" id="ARBA00023242"/>
    </source>
</evidence>
<feature type="compositionally biased region" description="Basic and acidic residues" evidence="12">
    <location>
        <begin position="62"/>
        <end position="77"/>
    </location>
</feature>
<feature type="compositionally biased region" description="Polar residues" evidence="12">
    <location>
        <begin position="443"/>
        <end position="452"/>
    </location>
</feature>
<comment type="subcellular location">
    <subcellularLocation>
        <location evidence="2">Nucleus</location>
    </subcellularLocation>
</comment>
<dbReference type="Gene3D" id="3.30.160.60">
    <property type="entry name" value="Classic Zinc Finger"/>
    <property type="match status" value="2"/>
</dbReference>
<evidence type="ECO:0000256" key="8">
    <source>
        <dbReference type="ARBA" id="ARBA00023125"/>
    </source>
</evidence>
<evidence type="ECO:0000313" key="15">
    <source>
        <dbReference type="Proteomes" id="UP000503349"/>
    </source>
</evidence>
<feature type="region of interest" description="Disordered" evidence="12">
    <location>
        <begin position="1456"/>
        <end position="1480"/>
    </location>
</feature>
<dbReference type="SUPFAM" id="SSF57667">
    <property type="entry name" value="beta-beta-alpha zinc fingers"/>
    <property type="match status" value="1"/>
</dbReference>
<feature type="domain" description="C2H2-type" evidence="13">
    <location>
        <begin position="218"/>
        <end position="245"/>
    </location>
</feature>
<dbReference type="GO" id="GO:0005634">
    <property type="term" value="C:nucleus"/>
    <property type="evidence" value="ECO:0007669"/>
    <property type="project" value="UniProtKB-SubCell"/>
</dbReference>
<feature type="compositionally biased region" description="Basic and acidic residues" evidence="12">
    <location>
        <begin position="457"/>
        <end position="469"/>
    </location>
</feature>
<evidence type="ECO:0000256" key="12">
    <source>
        <dbReference type="SAM" id="MobiDB-lite"/>
    </source>
</evidence>
<keyword evidence="9" id="KW-0804">Transcription</keyword>
<feature type="region of interest" description="Disordered" evidence="12">
    <location>
        <begin position="1565"/>
        <end position="1605"/>
    </location>
</feature>